<evidence type="ECO:0000313" key="3">
    <source>
        <dbReference type="Proteomes" id="UP000436088"/>
    </source>
</evidence>
<evidence type="ECO:0000313" key="2">
    <source>
        <dbReference type="EMBL" id="KAE8734121.1"/>
    </source>
</evidence>
<reference evidence="2" key="1">
    <citation type="submission" date="2019-09" db="EMBL/GenBank/DDBJ databases">
        <title>Draft genome information of white flower Hibiscus syriacus.</title>
        <authorList>
            <person name="Kim Y.-M."/>
        </authorList>
    </citation>
    <scope>NUCLEOTIDE SEQUENCE [LARGE SCALE GENOMIC DNA]</scope>
    <source>
        <strain evidence="2">YM2019G1</strain>
    </source>
</reference>
<dbReference type="PANTHER" id="PTHR35719">
    <property type="entry name" value="OS01G0680600 PROTEIN"/>
    <property type="match status" value="1"/>
</dbReference>
<comment type="caution">
    <text evidence="2">The sequence shown here is derived from an EMBL/GenBank/DDBJ whole genome shotgun (WGS) entry which is preliminary data.</text>
</comment>
<name>A0A6A3D3X6_HIBSY</name>
<feature type="region of interest" description="Disordered" evidence="1">
    <location>
        <begin position="79"/>
        <end position="133"/>
    </location>
</feature>
<organism evidence="2 3">
    <name type="scientific">Hibiscus syriacus</name>
    <name type="common">Rose of Sharon</name>
    <dbReference type="NCBI Taxonomy" id="106335"/>
    <lineage>
        <taxon>Eukaryota</taxon>
        <taxon>Viridiplantae</taxon>
        <taxon>Streptophyta</taxon>
        <taxon>Embryophyta</taxon>
        <taxon>Tracheophyta</taxon>
        <taxon>Spermatophyta</taxon>
        <taxon>Magnoliopsida</taxon>
        <taxon>eudicotyledons</taxon>
        <taxon>Gunneridae</taxon>
        <taxon>Pentapetalae</taxon>
        <taxon>rosids</taxon>
        <taxon>malvids</taxon>
        <taxon>Malvales</taxon>
        <taxon>Malvaceae</taxon>
        <taxon>Malvoideae</taxon>
        <taxon>Hibiscus</taxon>
    </lineage>
</organism>
<accession>A0A6A3D3X6</accession>
<proteinExistence type="predicted"/>
<sequence>MQVFKSYGWTLPPILISLLFATGPKAFLMALALPLGQSTITLAFKTISGKPRSKQKRNARGMNEGYQSWTVDNDYLNESDQGTSSFGGWDELDGMGSMRTPSAVENGRQQTAKVKDKSSMEQSKSNEPFLLRL</sequence>
<dbReference type="AlphaFoldDB" id="A0A6A3D3X6"/>
<dbReference type="PANTHER" id="PTHR35719:SF2">
    <property type="entry name" value="ABC TRANSMEMBRANE TYPE-1 DOMAIN-CONTAINING PROTEIN"/>
    <property type="match status" value="1"/>
</dbReference>
<gene>
    <name evidence="2" type="ORF">F3Y22_tig00000778pilonHSYRG00168</name>
</gene>
<protein>
    <submittedName>
        <fullName evidence="2">Uncharacterized protein</fullName>
    </submittedName>
</protein>
<keyword evidence="3" id="KW-1185">Reference proteome</keyword>
<dbReference type="EMBL" id="VEPZ02000074">
    <property type="protein sequence ID" value="KAE8734121.1"/>
    <property type="molecule type" value="Genomic_DNA"/>
</dbReference>
<dbReference type="Proteomes" id="UP000436088">
    <property type="component" value="Unassembled WGS sequence"/>
</dbReference>
<evidence type="ECO:0000256" key="1">
    <source>
        <dbReference type="SAM" id="MobiDB-lite"/>
    </source>
</evidence>